<name>A0A3M6T4A7_POCDA</name>
<comment type="caution">
    <text evidence="2">The sequence shown here is derived from an EMBL/GenBank/DDBJ whole genome shotgun (WGS) entry which is preliminary data.</text>
</comment>
<feature type="chain" id="PRO_5018097410" evidence="1">
    <location>
        <begin position="19"/>
        <end position="66"/>
    </location>
</feature>
<evidence type="ECO:0000313" key="2">
    <source>
        <dbReference type="EMBL" id="RMX34842.1"/>
    </source>
</evidence>
<gene>
    <name evidence="2" type="ORF">pdam_00025927</name>
</gene>
<feature type="non-terminal residue" evidence="2">
    <location>
        <position position="66"/>
    </location>
</feature>
<reference evidence="2 3" key="1">
    <citation type="journal article" date="2018" name="Sci. Rep.">
        <title>Comparative analysis of the Pocillopora damicornis genome highlights role of immune system in coral evolution.</title>
        <authorList>
            <person name="Cunning R."/>
            <person name="Bay R.A."/>
            <person name="Gillette P."/>
            <person name="Baker A.C."/>
            <person name="Traylor-Knowles N."/>
        </authorList>
    </citation>
    <scope>NUCLEOTIDE SEQUENCE [LARGE SCALE GENOMIC DNA]</scope>
    <source>
        <strain evidence="2">RSMAS</strain>
        <tissue evidence="2">Whole animal</tissue>
    </source>
</reference>
<dbReference type="Proteomes" id="UP000275408">
    <property type="component" value="Unassembled WGS sequence"/>
</dbReference>
<keyword evidence="1" id="KW-0732">Signal</keyword>
<organism evidence="2 3">
    <name type="scientific">Pocillopora damicornis</name>
    <name type="common">Cauliflower coral</name>
    <name type="synonym">Millepora damicornis</name>
    <dbReference type="NCBI Taxonomy" id="46731"/>
    <lineage>
        <taxon>Eukaryota</taxon>
        <taxon>Metazoa</taxon>
        <taxon>Cnidaria</taxon>
        <taxon>Anthozoa</taxon>
        <taxon>Hexacorallia</taxon>
        <taxon>Scleractinia</taxon>
        <taxon>Astrocoeniina</taxon>
        <taxon>Pocilloporidae</taxon>
        <taxon>Pocillopora</taxon>
    </lineage>
</organism>
<sequence>MYLWVFAAFRLLKAITQGSTHFLEPDFWAANFAKWIEDRKLNGTVLRELEMASEISCQFECFSEDR</sequence>
<dbReference type="EMBL" id="RCHS01004371">
    <property type="protein sequence ID" value="RMX34842.1"/>
    <property type="molecule type" value="Genomic_DNA"/>
</dbReference>
<protein>
    <submittedName>
        <fullName evidence="2">Uncharacterized protein</fullName>
    </submittedName>
</protein>
<proteinExistence type="predicted"/>
<accession>A0A3M6T4A7</accession>
<dbReference type="AlphaFoldDB" id="A0A3M6T4A7"/>
<evidence type="ECO:0000313" key="3">
    <source>
        <dbReference type="Proteomes" id="UP000275408"/>
    </source>
</evidence>
<feature type="signal peptide" evidence="1">
    <location>
        <begin position="1"/>
        <end position="18"/>
    </location>
</feature>
<dbReference type="OrthoDB" id="5961762at2759"/>
<keyword evidence="3" id="KW-1185">Reference proteome</keyword>
<evidence type="ECO:0000256" key="1">
    <source>
        <dbReference type="SAM" id="SignalP"/>
    </source>
</evidence>